<dbReference type="SUPFAM" id="SSF48350">
    <property type="entry name" value="GTPase activation domain, GAP"/>
    <property type="match status" value="1"/>
</dbReference>
<feature type="compositionally biased region" description="Low complexity" evidence="1">
    <location>
        <begin position="1132"/>
        <end position="1162"/>
    </location>
</feature>
<dbReference type="Proteomes" id="UP000703269">
    <property type="component" value="Unassembled WGS sequence"/>
</dbReference>
<gene>
    <name evidence="3" type="ORF">PsYK624_102710</name>
</gene>
<feature type="compositionally biased region" description="Low complexity" evidence="1">
    <location>
        <begin position="1046"/>
        <end position="1059"/>
    </location>
</feature>
<feature type="compositionally biased region" description="Low complexity" evidence="1">
    <location>
        <begin position="782"/>
        <end position="796"/>
    </location>
</feature>
<evidence type="ECO:0000259" key="2">
    <source>
        <dbReference type="Pfam" id="PF08101"/>
    </source>
</evidence>
<evidence type="ECO:0000313" key="4">
    <source>
        <dbReference type="Proteomes" id="UP000703269"/>
    </source>
</evidence>
<keyword evidence="4" id="KW-1185">Reference proteome</keyword>
<feature type="region of interest" description="Disordered" evidence="1">
    <location>
        <begin position="1"/>
        <end position="87"/>
    </location>
</feature>
<accession>A0A9P3GFR5</accession>
<dbReference type="Gene3D" id="1.10.555.10">
    <property type="entry name" value="Rho GTPase activation protein"/>
    <property type="match status" value="1"/>
</dbReference>
<comment type="caution">
    <text evidence="3">The sequence shown here is derived from an EMBL/GenBank/DDBJ whole genome shotgun (WGS) entry which is preliminary data.</text>
</comment>
<dbReference type="InterPro" id="IPR037508">
    <property type="entry name" value="Msb1/Mug8"/>
</dbReference>
<proteinExistence type="predicted"/>
<evidence type="ECO:0000256" key="1">
    <source>
        <dbReference type="SAM" id="MobiDB-lite"/>
    </source>
</evidence>
<dbReference type="InterPro" id="IPR012965">
    <property type="entry name" value="Msb1/Mug8_dom"/>
</dbReference>
<feature type="domain" description="Meiotically up-regulated protein Msb1/Mug8" evidence="2">
    <location>
        <begin position="110"/>
        <end position="310"/>
    </location>
</feature>
<feature type="region of interest" description="Disordered" evidence="1">
    <location>
        <begin position="437"/>
        <end position="460"/>
    </location>
</feature>
<organism evidence="3 4">
    <name type="scientific">Phanerochaete sordida</name>
    <dbReference type="NCBI Taxonomy" id="48140"/>
    <lineage>
        <taxon>Eukaryota</taxon>
        <taxon>Fungi</taxon>
        <taxon>Dikarya</taxon>
        <taxon>Basidiomycota</taxon>
        <taxon>Agaricomycotina</taxon>
        <taxon>Agaricomycetes</taxon>
        <taxon>Polyporales</taxon>
        <taxon>Phanerochaetaceae</taxon>
        <taxon>Phanerochaete</taxon>
    </lineage>
</organism>
<feature type="region of interest" description="Disordered" evidence="1">
    <location>
        <begin position="911"/>
        <end position="1119"/>
    </location>
</feature>
<feature type="compositionally biased region" description="Polar residues" evidence="1">
    <location>
        <begin position="389"/>
        <end position="398"/>
    </location>
</feature>
<feature type="compositionally biased region" description="Basic residues" evidence="1">
    <location>
        <begin position="41"/>
        <end position="53"/>
    </location>
</feature>
<reference evidence="3 4" key="1">
    <citation type="submission" date="2021-08" db="EMBL/GenBank/DDBJ databases">
        <title>Draft Genome Sequence of Phanerochaete sordida strain YK-624.</title>
        <authorList>
            <person name="Mori T."/>
            <person name="Dohra H."/>
            <person name="Suzuki T."/>
            <person name="Kawagishi H."/>
            <person name="Hirai H."/>
        </authorList>
    </citation>
    <scope>NUCLEOTIDE SEQUENCE [LARGE SCALE GENOMIC DNA]</scope>
    <source>
        <strain evidence="3 4">YK-624</strain>
    </source>
</reference>
<protein>
    <recommendedName>
        <fullName evidence="2">Meiotically up-regulated protein Msb1/Mug8 domain-containing protein</fullName>
    </recommendedName>
</protein>
<feature type="compositionally biased region" description="Polar residues" evidence="1">
    <location>
        <begin position="1"/>
        <end position="15"/>
    </location>
</feature>
<feature type="region of interest" description="Disordered" evidence="1">
    <location>
        <begin position="869"/>
        <end position="894"/>
    </location>
</feature>
<dbReference type="AlphaFoldDB" id="A0A9P3GFR5"/>
<feature type="region of interest" description="Disordered" evidence="1">
    <location>
        <begin position="380"/>
        <end position="401"/>
    </location>
</feature>
<sequence>MPSLFSRSRTNSTPKKPSADAAYDEFGRITSRGSSPATSKKDKKSKDKSRSKHSPAEPESPEYAIPDGSFLPLNLNPQRYEPGEEPAQERRQLLDYGYLSYQRHVVLGLEDVARLVDVVGNELGTRGLTTPFIFSSLALDVSASAVKRLIDAFLKTCDARRAGDAYEVWREEARLAGPHELGMCLRWGLARIVRIVGGQEVRGLLSYEHYAEWCQAEAAYKYPPTYFETFLAQLEPILQSLLVGLLELLTRFTAHSSSSGHTPPTLSPLFGPLLFGLGPSTLAFHHVYLHYLRAVSATEHLILAFIRWQDAPSAEGSSSAALGVPSRLKAWIKGYPAMLPTTNPLERPQPRRGARTTRVVSVRRNVRMYSTDLVKTAASWGQRPRGVPTTPSDRSFASSREWERISPPTLKLAPRYADSFRKRMDLPASFHPDMGINSSSSTLSSAPSLSSSTSTSSTTSSFLEDKEIGLMLGSRSPEDRFRSLTDLKWGEFEAMGFGDLSDKQKLEFDLTEGARAARAAKRATLTWQDFSSTGFTRTDAPLSTTLQFSTPVAKTIDTWPQQSQEIHRKLKKAQKALPSFGWDTEPVMGAEEVIEEAFIDVFCDLIYGGGWMDVERSEEADRECNWALIEFKSLPVAKTNTVSGTSDPRTSTTLILFEEFVPLEYRQQLYSNGSTRRRRLPSLFGTSSRKQWKPAPTLNGRPYVIGHVPHSPSYREAEFEGLLRSNESSTKVLSLKPPARAESLKTMLSPPQSTVTSPVLTKPSAFLSPIATADTAMKRTSSRTSDSGSTNSRSGTPVQNGNNGNRRSVFRLPLSPTMSRTMGLPPAEHDPVDFEAKTIYGDEPSGHGRGRSGEDAWVDILVASNGRRLDTQSAELRPGNSLRGGRSDPDLASQEVSEVLAAVRSGRVFSDDEDSVMEPVLSYDDNHQDNITVGTTSERDRSLTPGGSMFDNSSVGDLSQRGDDDDEPTSIPVRSKRLGYFDLHPERRPLGRGASLEALQPSPSASVPELRVDEAAGVDEAPRPSYESEASKYDEPVPSENPPAQSLRRPSPEPRSVSPANGSRGSPAPSLPKGPAEPVPAAPQPSKTASLIEMYRARERDTQAGPAAPPSKLPVRTGASLQAGATLGLGLAGRGRQLDASAPTPAGAARSRSPSPSAVSVDSVDEALSQPLPQHLAGMGHADVGLISGAARTIPYIHGAPLHNVLEEEEEEEEE</sequence>
<dbReference type="EMBL" id="BPQB01000037">
    <property type="protein sequence ID" value="GJE94103.1"/>
    <property type="molecule type" value="Genomic_DNA"/>
</dbReference>
<feature type="compositionally biased region" description="Low complexity" evidence="1">
    <location>
        <begin position="438"/>
        <end position="460"/>
    </location>
</feature>
<feature type="region of interest" description="Disordered" evidence="1">
    <location>
        <begin position="1132"/>
        <end position="1166"/>
    </location>
</feature>
<feature type="compositionally biased region" description="Polar residues" evidence="1">
    <location>
        <begin position="797"/>
        <end position="806"/>
    </location>
</feature>
<name>A0A9P3GFR5_9APHY</name>
<dbReference type="InterPro" id="IPR008936">
    <property type="entry name" value="Rho_GTPase_activation_prot"/>
</dbReference>
<dbReference type="Pfam" id="PF08101">
    <property type="entry name" value="Msb1-Mug8_dom"/>
    <property type="match status" value="1"/>
</dbReference>
<feature type="region of interest" description="Disordered" evidence="1">
    <location>
        <begin position="772"/>
        <end position="810"/>
    </location>
</feature>
<dbReference type="PANTHER" id="PTHR28093">
    <property type="entry name" value="MORPHOGENESIS-RELATED PROTEIN MSB1"/>
    <property type="match status" value="1"/>
</dbReference>
<evidence type="ECO:0000313" key="3">
    <source>
        <dbReference type="EMBL" id="GJE94103.1"/>
    </source>
</evidence>
<dbReference type="OrthoDB" id="3362494at2759"/>
<feature type="compositionally biased region" description="Pro residues" evidence="1">
    <location>
        <begin position="1069"/>
        <end position="1083"/>
    </location>
</feature>
<dbReference type="PANTHER" id="PTHR28093:SF1">
    <property type="entry name" value="MORPHOGENESIS-RELATED PROTEIN MSB1"/>
    <property type="match status" value="1"/>
</dbReference>